<evidence type="ECO:0000313" key="5">
    <source>
        <dbReference type="Proteomes" id="UP001212997"/>
    </source>
</evidence>
<dbReference type="Proteomes" id="UP001212997">
    <property type="component" value="Unassembled WGS sequence"/>
</dbReference>
<dbReference type="Pfam" id="PF20151">
    <property type="entry name" value="DUF6533"/>
    <property type="match status" value="1"/>
</dbReference>
<dbReference type="EMBL" id="JANAWD010000959">
    <property type="protein sequence ID" value="KAJ3474901.1"/>
    <property type="molecule type" value="Genomic_DNA"/>
</dbReference>
<organism evidence="4 5">
    <name type="scientific">Meripilus lineatus</name>
    <dbReference type="NCBI Taxonomy" id="2056292"/>
    <lineage>
        <taxon>Eukaryota</taxon>
        <taxon>Fungi</taxon>
        <taxon>Dikarya</taxon>
        <taxon>Basidiomycota</taxon>
        <taxon>Agaricomycotina</taxon>
        <taxon>Agaricomycetes</taxon>
        <taxon>Polyporales</taxon>
        <taxon>Meripilaceae</taxon>
        <taxon>Meripilus</taxon>
    </lineage>
</organism>
<evidence type="ECO:0000259" key="3">
    <source>
        <dbReference type="Pfam" id="PF20151"/>
    </source>
</evidence>
<proteinExistence type="predicted"/>
<keyword evidence="2" id="KW-1133">Transmembrane helix</keyword>
<feature type="region of interest" description="Disordered" evidence="1">
    <location>
        <begin position="259"/>
        <end position="292"/>
    </location>
</feature>
<feature type="transmembrane region" description="Helical" evidence="2">
    <location>
        <begin position="62"/>
        <end position="83"/>
    </location>
</feature>
<feature type="transmembrane region" description="Helical" evidence="2">
    <location>
        <begin position="95"/>
        <end position="115"/>
    </location>
</feature>
<reference evidence="4" key="1">
    <citation type="submission" date="2022-07" db="EMBL/GenBank/DDBJ databases">
        <title>Genome Sequence of Physisporinus lineatus.</title>
        <authorList>
            <person name="Buettner E."/>
        </authorList>
    </citation>
    <scope>NUCLEOTIDE SEQUENCE</scope>
    <source>
        <strain evidence="4">VT162</strain>
    </source>
</reference>
<evidence type="ECO:0000313" key="4">
    <source>
        <dbReference type="EMBL" id="KAJ3474901.1"/>
    </source>
</evidence>
<sequence>MALAPIAGRWAMLPIGSGNPLESKLNLGLGDRSQLAFSVIALYDFLLTFSDEVEIWRRPVTATSVLFILNRYLSLVAASIIGVAFICDKCTCTTAIYMAFETIVGFMIMCQAMALRMGIDMLGAKVHETPHLGCVTGGQPFLHPLGNRFFNIPEIELLVLCLTLAKTVHSYQEARKLKFHAPLVELLVKDGTVQFLWVLRTQASGGFSSFLLVLSFFWGSWIVSLISQWAIASVLVSHFILHLGKVAYPGETYEWDSPPQTSSTIHFASRPSDIGLPTSPREDSREGTRRGIPRDVLYGGLYDETDCV</sequence>
<keyword evidence="5" id="KW-1185">Reference proteome</keyword>
<protein>
    <recommendedName>
        <fullName evidence="3">DUF6533 domain-containing protein</fullName>
    </recommendedName>
</protein>
<name>A0AAD5US14_9APHY</name>
<feature type="compositionally biased region" description="Basic and acidic residues" evidence="1">
    <location>
        <begin position="280"/>
        <end position="292"/>
    </location>
</feature>
<feature type="transmembrane region" description="Helical" evidence="2">
    <location>
        <begin position="210"/>
        <end position="231"/>
    </location>
</feature>
<gene>
    <name evidence="4" type="ORF">NLI96_g12190</name>
</gene>
<evidence type="ECO:0000256" key="1">
    <source>
        <dbReference type="SAM" id="MobiDB-lite"/>
    </source>
</evidence>
<keyword evidence="2" id="KW-0812">Transmembrane</keyword>
<keyword evidence="2" id="KW-0472">Membrane</keyword>
<feature type="domain" description="DUF6533" evidence="3">
    <location>
        <begin position="34"/>
        <end position="76"/>
    </location>
</feature>
<evidence type="ECO:0000256" key="2">
    <source>
        <dbReference type="SAM" id="Phobius"/>
    </source>
</evidence>
<accession>A0AAD5US14</accession>
<comment type="caution">
    <text evidence="4">The sequence shown here is derived from an EMBL/GenBank/DDBJ whole genome shotgun (WGS) entry which is preliminary data.</text>
</comment>
<dbReference type="AlphaFoldDB" id="A0AAD5US14"/>
<dbReference type="InterPro" id="IPR045340">
    <property type="entry name" value="DUF6533"/>
</dbReference>